<comment type="caution">
    <text evidence="1">The sequence shown here is derived from an EMBL/GenBank/DDBJ whole genome shotgun (WGS) entry which is preliminary data.</text>
</comment>
<keyword evidence="1" id="KW-0503">Monooxygenase</keyword>
<evidence type="ECO:0000313" key="2">
    <source>
        <dbReference type="Proteomes" id="UP000294498"/>
    </source>
</evidence>
<keyword evidence="2" id="KW-1185">Reference proteome</keyword>
<dbReference type="Pfam" id="PF08803">
    <property type="entry name" value="ydhR"/>
    <property type="match status" value="1"/>
</dbReference>
<accession>A0A4R8DY13</accession>
<dbReference type="RefSeq" id="WP_133994729.1">
    <property type="nucleotide sequence ID" value="NZ_SODV01000001.1"/>
</dbReference>
<keyword evidence="1" id="KW-0560">Oxidoreductase</keyword>
<evidence type="ECO:0000313" key="1">
    <source>
        <dbReference type="EMBL" id="TDX02101.1"/>
    </source>
</evidence>
<protein>
    <submittedName>
        <fullName evidence="1">Putative monooxygenase ydhR</fullName>
    </submittedName>
</protein>
<reference evidence="1 2" key="1">
    <citation type="submission" date="2019-03" db="EMBL/GenBank/DDBJ databases">
        <title>Genomic Encyclopedia of Type Strains, Phase IV (KMG-IV): sequencing the most valuable type-strain genomes for metagenomic binning, comparative biology and taxonomic classification.</title>
        <authorList>
            <person name="Goeker M."/>
        </authorList>
    </citation>
    <scope>NUCLEOTIDE SEQUENCE [LARGE SCALE GENOMIC DNA]</scope>
    <source>
        <strain evidence="1 2">DSM 100059</strain>
    </source>
</reference>
<dbReference type="InterPro" id="IPR011008">
    <property type="entry name" value="Dimeric_a/b-barrel"/>
</dbReference>
<proteinExistence type="predicted"/>
<name>A0A4R8DY13_9BACT</name>
<dbReference type="AlphaFoldDB" id="A0A4R8DY13"/>
<dbReference type="EMBL" id="SODV01000001">
    <property type="protein sequence ID" value="TDX02101.1"/>
    <property type="molecule type" value="Genomic_DNA"/>
</dbReference>
<organism evidence="1 2">
    <name type="scientific">Dinghuibacter silviterrae</name>
    <dbReference type="NCBI Taxonomy" id="1539049"/>
    <lineage>
        <taxon>Bacteria</taxon>
        <taxon>Pseudomonadati</taxon>
        <taxon>Bacteroidota</taxon>
        <taxon>Chitinophagia</taxon>
        <taxon>Chitinophagales</taxon>
        <taxon>Chitinophagaceae</taxon>
        <taxon>Dinghuibacter</taxon>
    </lineage>
</organism>
<sequence>MSKIFLYGEFQTSVPSFTKELWGRVNEQLRDAKGLVNKTWLYGLKTNTVGGIYEFDSEENARDFATGLYAEQAKHVGASLTVKLFDGEAVREASKAMRSPYF</sequence>
<dbReference type="Gene3D" id="3.30.70.100">
    <property type="match status" value="1"/>
</dbReference>
<dbReference type="SUPFAM" id="SSF54909">
    <property type="entry name" value="Dimeric alpha+beta barrel"/>
    <property type="match status" value="1"/>
</dbReference>
<dbReference type="OrthoDB" id="1440627at2"/>
<gene>
    <name evidence="1" type="ORF">EDB95_3151</name>
</gene>
<dbReference type="Proteomes" id="UP000294498">
    <property type="component" value="Unassembled WGS sequence"/>
</dbReference>
<dbReference type="GO" id="GO:0004497">
    <property type="term" value="F:monooxygenase activity"/>
    <property type="evidence" value="ECO:0007669"/>
    <property type="project" value="UniProtKB-KW"/>
</dbReference>
<dbReference type="InterPro" id="IPR014910">
    <property type="entry name" value="YdhR"/>
</dbReference>